<proteinExistence type="predicted"/>
<keyword evidence="3" id="KW-1185">Reference proteome</keyword>
<dbReference type="AlphaFoldDB" id="A0A9P4LHQ1"/>
<dbReference type="Proteomes" id="UP000799777">
    <property type="component" value="Unassembled WGS sequence"/>
</dbReference>
<keyword evidence="1" id="KW-0732">Signal</keyword>
<comment type="caution">
    <text evidence="2">The sequence shown here is derived from an EMBL/GenBank/DDBJ whole genome shotgun (WGS) entry which is preliminary data.</text>
</comment>
<protein>
    <submittedName>
        <fullName evidence="2">Uncharacterized protein</fullName>
    </submittedName>
</protein>
<feature type="chain" id="PRO_5040255031" evidence="1">
    <location>
        <begin position="20"/>
        <end position="84"/>
    </location>
</feature>
<evidence type="ECO:0000313" key="3">
    <source>
        <dbReference type="Proteomes" id="UP000799777"/>
    </source>
</evidence>
<gene>
    <name evidence="2" type="ORF">EK21DRAFT_116568</name>
</gene>
<evidence type="ECO:0000256" key="1">
    <source>
        <dbReference type="SAM" id="SignalP"/>
    </source>
</evidence>
<sequence length="84" mass="8894">MYTKTAIILIIGSLSVAFAAPAPAPAEAGANIQAREVLIQRQENSHLCTGWRQDNIGGGFCQWYCNNNEKCLGANARGTGCGPL</sequence>
<name>A0A9P4LHQ1_9PLEO</name>
<reference evidence="2" key="1">
    <citation type="journal article" date="2020" name="Stud. Mycol.">
        <title>101 Dothideomycetes genomes: a test case for predicting lifestyles and emergence of pathogens.</title>
        <authorList>
            <person name="Haridas S."/>
            <person name="Albert R."/>
            <person name="Binder M."/>
            <person name="Bloem J."/>
            <person name="Labutti K."/>
            <person name="Salamov A."/>
            <person name="Andreopoulos B."/>
            <person name="Baker S."/>
            <person name="Barry K."/>
            <person name="Bills G."/>
            <person name="Bluhm B."/>
            <person name="Cannon C."/>
            <person name="Castanera R."/>
            <person name="Culley D."/>
            <person name="Daum C."/>
            <person name="Ezra D."/>
            <person name="Gonzalez J."/>
            <person name="Henrissat B."/>
            <person name="Kuo A."/>
            <person name="Liang C."/>
            <person name="Lipzen A."/>
            <person name="Lutzoni F."/>
            <person name="Magnuson J."/>
            <person name="Mondo S."/>
            <person name="Nolan M."/>
            <person name="Ohm R."/>
            <person name="Pangilinan J."/>
            <person name="Park H.-J."/>
            <person name="Ramirez L."/>
            <person name="Alfaro M."/>
            <person name="Sun H."/>
            <person name="Tritt A."/>
            <person name="Yoshinaga Y."/>
            <person name="Zwiers L.-H."/>
            <person name="Turgeon B."/>
            <person name="Goodwin S."/>
            <person name="Spatafora J."/>
            <person name="Crous P."/>
            <person name="Grigoriev I."/>
        </authorList>
    </citation>
    <scope>NUCLEOTIDE SEQUENCE</scope>
    <source>
        <strain evidence="2">CBS 110217</strain>
    </source>
</reference>
<organism evidence="2 3">
    <name type="scientific">Setomelanomma holmii</name>
    <dbReference type="NCBI Taxonomy" id="210430"/>
    <lineage>
        <taxon>Eukaryota</taxon>
        <taxon>Fungi</taxon>
        <taxon>Dikarya</taxon>
        <taxon>Ascomycota</taxon>
        <taxon>Pezizomycotina</taxon>
        <taxon>Dothideomycetes</taxon>
        <taxon>Pleosporomycetidae</taxon>
        <taxon>Pleosporales</taxon>
        <taxon>Pleosporineae</taxon>
        <taxon>Phaeosphaeriaceae</taxon>
        <taxon>Setomelanomma</taxon>
    </lineage>
</organism>
<feature type="signal peptide" evidence="1">
    <location>
        <begin position="1"/>
        <end position="19"/>
    </location>
</feature>
<accession>A0A9P4LHQ1</accession>
<dbReference type="EMBL" id="ML978259">
    <property type="protein sequence ID" value="KAF2025713.1"/>
    <property type="molecule type" value="Genomic_DNA"/>
</dbReference>
<evidence type="ECO:0000313" key="2">
    <source>
        <dbReference type="EMBL" id="KAF2025713.1"/>
    </source>
</evidence>